<organism evidence="2 3">
    <name type="scientific">Hermanssonia centrifuga</name>
    <dbReference type="NCBI Taxonomy" id="98765"/>
    <lineage>
        <taxon>Eukaryota</taxon>
        <taxon>Fungi</taxon>
        <taxon>Dikarya</taxon>
        <taxon>Basidiomycota</taxon>
        <taxon>Agaricomycotina</taxon>
        <taxon>Agaricomycetes</taxon>
        <taxon>Polyporales</taxon>
        <taxon>Meruliaceae</taxon>
        <taxon>Hermanssonia</taxon>
    </lineage>
</organism>
<dbReference type="EMBL" id="MLYV02000233">
    <property type="protein sequence ID" value="PSS30923.1"/>
    <property type="molecule type" value="Genomic_DNA"/>
</dbReference>
<comment type="caution">
    <text evidence="2">The sequence shown here is derived from an EMBL/GenBank/DDBJ whole genome shotgun (WGS) entry which is preliminary data.</text>
</comment>
<accession>A0A2R6RLL8</accession>
<proteinExistence type="predicted"/>
<sequence length="222" mass="24058">MSDTPVEPTKDSLGLDLDSLKIGEDQQQPEGARSEQAEKLDDDAAGQESATSPSEEPIVESASEERTAAGDDKKPAQREKRKPYVNLERVKTGGAQRDVEEDEREFKKKQEAERAKIAKSKKVQETIDRTREQNARRKMEKITSREWDSGKPGVKKTNDSGNVPSNPPQTGSIGIRGVSRGGASVRGRGRGAGASTSQNEVQASETVATPDVTSNVKLSGRK</sequence>
<feature type="compositionally biased region" description="Low complexity" evidence="1">
    <location>
        <begin position="170"/>
        <end position="186"/>
    </location>
</feature>
<evidence type="ECO:0000313" key="2">
    <source>
        <dbReference type="EMBL" id="PSS30923.1"/>
    </source>
</evidence>
<dbReference type="STRING" id="98765.A0A2R6RLL8"/>
<reference evidence="2 3" key="1">
    <citation type="submission" date="2018-02" db="EMBL/GenBank/DDBJ databases">
        <title>Genome sequence of the basidiomycete white-rot fungus Phlebia centrifuga.</title>
        <authorList>
            <person name="Granchi Z."/>
            <person name="Peng M."/>
            <person name="de Vries R.P."/>
            <person name="Hilden K."/>
            <person name="Makela M.R."/>
            <person name="Grigoriev I."/>
            <person name="Riley R."/>
        </authorList>
    </citation>
    <scope>NUCLEOTIDE SEQUENCE [LARGE SCALE GENOMIC DNA]</scope>
    <source>
        <strain evidence="2 3">FBCC195</strain>
    </source>
</reference>
<dbReference type="Proteomes" id="UP000186601">
    <property type="component" value="Unassembled WGS sequence"/>
</dbReference>
<gene>
    <name evidence="2" type="ORF">PHLCEN_2v2548</name>
</gene>
<feature type="compositionally biased region" description="Basic and acidic residues" evidence="1">
    <location>
        <begin position="63"/>
        <end position="78"/>
    </location>
</feature>
<keyword evidence="3" id="KW-1185">Reference proteome</keyword>
<dbReference type="AlphaFoldDB" id="A0A2R6RLL8"/>
<protein>
    <submittedName>
        <fullName evidence="2">Uncharacterized protein</fullName>
    </submittedName>
</protein>
<name>A0A2R6RLL8_9APHY</name>
<feature type="region of interest" description="Disordered" evidence="1">
    <location>
        <begin position="1"/>
        <end position="222"/>
    </location>
</feature>
<feature type="compositionally biased region" description="Basic and acidic residues" evidence="1">
    <location>
        <begin position="104"/>
        <end position="149"/>
    </location>
</feature>
<feature type="compositionally biased region" description="Polar residues" evidence="1">
    <location>
        <begin position="198"/>
        <end position="222"/>
    </location>
</feature>
<evidence type="ECO:0000256" key="1">
    <source>
        <dbReference type="SAM" id="MobiDB-lite"/>
    </source>
</evidence>
<evidence type="ECO:0000313" key="3">
    <source>
        <dbReference type="Proteomes" id="UP000186601"/>
    </source>
</evidence>
<dbReference type="OrthoDB" id="2402960at2759"/>